<dbReference type="EMBL" id="UINC01114318">
    <property type="protein sequence ID" value="SVC84543.1"/>
    <property type="molecule type" value="Genomic_DNA"/>
</dbReference>
<dbReference type="AlphaFoldDB" id="A0A382QG80"/>
<keyword evidence="2" id="KW-0456">Lyase</keyword>
<dbReference type="Gene3D" id="3.40.50.1400">
    <property type="match status" value="2"/>
</dbReference>
<dbReference type="InterPro" id="IPR050963">
    <property type="entry name" value="Sirohydro_Cobaltochel/CbiX"/>
</dbReference>
<dbReference type="PANTHER" id="PTHR33542:SF3">
    <property type="entry name" value="SIROHYDROCHLORIN FERROCHELATASE, CHLOROPLASTIC"/>
    <property type="match status" value="1"/>
</dbReference>
<reference evidence="3" key="1">
    <citation type="submission" date="2018-05" db="EMBL/GenBank/DDBJ databases">
        <authorList>
            <person name="Lanie J.A."/>
            <person name="Ng W.-L."/>
            <person name="Kazmierczak K.M."/>
            <person name="Andrzejewski T.M."/>
            <person name="Davidsen T.M."/>
            <person name="Wayne K.J."/>
            <person name="Tettelin H."/>
            <person name="Glass J.I."/>
            <person name="Rusch D."/>
            <person name="Podicherti R."/>
            <person name="Tsui H.-C.T."/>
            <person name="Winkler M.E."/>
        </authorList>
    </citation>
    <scope>NUCLEOTIDE SEQUENCE</scope>
</reference>
<dbReference type="GO" id="GO:0016829">
    <property type="term" value="F:lyase activity"/>
    <property type="evidence" value="ECO:0007669"/>
    <property type="project" value="UniProtKB-KW"/>
</dbReference>
<accession>A0A382QG80</accession>
<evidence type="ECO:0000256" key="2">
    <source>
        <dbReference type="ARBA" id="ARBA00023239"/>
    </source>
</evidence>
<feature type="non-terminal residue" evidence="3">
    <location>
        <position position="231"/>
    </location>
</feature>
<sequence length="231" mass="26339">MNNFKDDRLPDSYAICLIGHGSRDPEGIQEFLTLWQKLRERKFCHTTECGFLGFAKPTVSEALSACHLDGIKHIIILPGILLPGEHTQRDIPNAIGKVFRDHPEINIHFAAPLGTQPQVMEVCRERIEEAENFSKKFISPPETLLMTVVHGSHDTDFNSRVEKNFHLFGKKMGFGKSVTHFAGTSQHSLEDTLGKFMPQEFRRVILMPFFLFTGVWVKRVHALADTFQEKH</sequence>
<dbReference type="PANTHER" id="PTHR33542">
    <property type="entry name" value="SIROHYDROCHLORIN FERROCHELATASE, CHLOROPLASTIC"/>
    <property type="match status" value="1"/>
</dbReference>
<dbReference type="Pfam" id="PF01903">
    <property type="entry name" value="CbiX"/>
    <property type="match status" value="2"/>
</dbReference>
<dbReference type="GO" id="GO:0046872">
    <property type="term" value="F:metal ion binding"/>
    <property type="evidence" value="ECO:0007669"/>
    <property type="project" value="UniProtKB-KW"/>
</dbReference>
<proteinExistence type="predicted"/>
<evidence type="ECO:0008006" key="4">
    <source>
        <dbReference type="Google" id="ProtNLM"/>
    </source>
</evidence>
<keyword evidence="1" id="KW-0479">Metal-binding</keyword>
<dbReference type="CDD" id="cd03416">
    <property type="entry name" value="CbiX_SirB_N"/>
    <property type="match status" value="1"/>
</dbReference>
<gene>
    <name evidence="3" type="ORF">METZ01_LOCUS337397</name>
</gene>
<dbReference type="InterPro" id="IPR002762">
    <property type="entry name" value="CbiX-like"/>
</dbReference>
<dbReference type="SUPFAM" id="SSF53800">
    <property type="entry name" value="Chelatase"/>
    <property type="match status" value="1"/>
</dbReference>
<protein>
    <recommendedName>
        <fullName evidence="4">Cobalamin biosynthesis protein CbiX</fullName>
    </recommendedName>
</protein>
<evidence type="ECO:0000256" key="1">
    <source>
        <dbReference type="ARBA" id="ARBA00022723"/>
    </source>
</evidence>
<organism evidence="3">
    <name type="scientific">marine metagenome</name>
    <dbReference type="NCBI Taxonomy" id="408172"/>
    <lineage>
        <taxon>unclassified sequences</taxon>
        <taxon>metagenomes</taxon>
        <taxon>ecological metagenomes</taxon>
    </lineage>
</organism>
<name>A0A382QG80_9ZZZZ</name>
<evidence type="ECO:0000313" key="3">
    <source>
        <dbReference type="EMBL" id="SVC84543.1"/>
    </source>
</evidence>